<sequence length="224" mass="24952">VFGWPAADSNKFIKRMLTDGRTADAYMLAPIVLQEALLDYWRAAVADGVKFVSGQVIATGTNPLAKDTRHDAIRRFQGAMRDYLKNSGQRVYNDADQFRTHDGDGEFMVDGWIAGEVLARALRDCKGVRDRKSFMASIFNQRRYVIDDLVIGDFGGEFLLLWEACGGMYAFRFSCLGALYVIISCGLQLFVLFSLTLLVLLVFTGSLSAVKVVFFCCSATVCMR</sequence>
<dbReference type="GeneID" id="40317829"/>
<evidence type="ECO:0000313" key="4">
    <source>
        <dbReference type="Proteomes" id="UP000284403"/>
    </source>
</evidence>
<dbReference type="EMBL" id="MKKU01000209">
    <property type="protein sequence ID" value="RNF19354.1"/>
    <property type="molecule type" value="Genomic_DNA"/>
</dbReference>
<keyword evidence="1" id="KW-0472">Membrane</keyword>
<gene>
    <name evidence="3" type="ORF">Tco025E_04218</name>
</gene>
<keyword evidence="1" id="KW-0812">Transmembrane</keyword>
<keyword evidence="3" id="KW-0675">Receptor</keyword>
<dbReference type="InterPro" id="IPR057399">
    <property type="entry name" value="GRESAG4.1/3_peripasmic_1"/>
</dbReference>
<evidence type="ECO:0000313" key="3">
    <source>
        <dbReference type="EMBL" id="RNF19354.1"/>
    </source>
</evidence>
<comment type="caution">
    <text evidence="3">The sequence shown here is derived from an EMBL/GenBank/DDBJ whole genome shotgun (WGS) entry which is preliminary data.</text>
</comment>
<reference evidence="3 4" key="1">
    <citation type="journal article" date="2018" name="BMC Genomics">
        <title>Genomic comparison of Trypanosoma conorhini and Trypanosoma rangeli to Trypanosoma cruzi strains of high and low virulence.</title>
        <authorList>
            <person name="Bradwell K.R."/>
            <person name="Koparde V.N."/>
            <person name="Matveyev A.V."/>
            <person name="Serrano M.G."/>
            <person name="Alves J.M."/>
            <person name="Parikh H."/>
            <person name="Huang B."/>
            <person name="Lee V."/>
            <person name="Espinosa-Alvarez O."/>
            <person name="Ortiz P.A."/>
            <person name="Costa-Martins A.G."/>
            <person name="Teixeira M.M."/>
            <person name="Buck G.A."/>
        </authorList>
    </citation>
    <scope>NUCLEOTIDE SEQUENCE [LARGE SCALE GENOMIC DNA]</scope>
    <source>
        <strain evidence="3 4">025E</strain>
    </source>
</reference>
<accession>A0A422PNP6</accession>
<feature type="non-terminal residue" evidence="3">
    <location>
        <position position="1"/>
    </location>
</feature>
<organism evidence="3 4">
    <name type="scientific">Trypanosoma conorhini</name>
    <dbReference type="NCBI Taxonomy" id="83891"/>
    <lineage>
        <taxon>Eukaryota</taxon>
        <taxon>Discoba</taxon>
        <taxon>Euglenozoa</taxon>
        <taxon>Kinetoplastea</taxon>
        <taxon>Metakinetoplastina</taxon>
        <taxon>Trypanosomatida</taxon>
        <taxon>Trypanosomatidae</taxon>
        <taxon>Trypanosoma</taxon>
    </lineage>
</organism>
<dbReference type="Proteomes" id="UP000284403">
    <property type="component" value="Unassembled WGS sequence"/>
</dbReference>
<evidence type="ECO:0000256" key="1">
    <source>
        <dbReference type="SAM" id="Phobius"/>
    </source>
</evidence>
<dbReference type="AlphaFoldDB" id="A0A422PNP6"/>
<evidence type="ECO:0000259" key="2">
    <source>
        <dbReference type="Pfam" id="PF25495"/>
    </source>
</evidence>
<dbReference type="RefSeq" id="XP_029228806.1">
    <property type="nucleotide sequence ID" value="XM_029371130.1"/>
</dbReference>
<keyword evidence="4" id="KW-1185">Reference proteome</keyword>
<proteinExistence type="predicted"/>
<feature type="transmembrane region" description="Helical" evidence="1">
    <location>
        <begin position="169"/>
        <end position="191"/>
    </location>
</feature>
<feature type="transmembrane region" description="Helical" evidence="1">
    <location>
        <begin position="197"/>
        <end position="222"/>
    </location>
</feature>
<keyword evidence="1" id="KW-1133">Transmembrane helix</keyword>
<protein>
    <submittedName>
        <fullName evidence="3">Receptor-type adenylate cyclase</fullName>
    </submittedName>
</protein>
<dbReference type="Pfam" id="PF25495">
    <property type="entry name" value="Peripla_BP_A-cyclase_1"/>
    <property type="match status" value="1"/>
</dbReference>
<name>A0A422PNP6_9TRYP</name>
<dbReference type="Gene3D" id="3.40.50.2300">
    <property type="match status" value="1"/>
</dbReference>
<dbReference type="OrthoDB" id="249621at2759"/>
<feature type="domain" description="Receptor-type adenylate cyclase GRESAG 4.1/3 periplasmic binding protein-like" evidence="2">
    <location>
        <begin position="1"/>
        <end position="60"/>
    </location>
</feature>